<comment type="caution">
    <text evidence="7">The sequence shown here is derived from an EMBL/GenBank/DDBJ whole genome shotgun (WGS) entry which is preliminary data.</text>
</comment>
<dbReference type="InterPro" id="IPR013325">
    <property type="entry name" value="RNA_pol_sigma_r2"/>
</dbReference>
<comment type="similarity">
    <text evidence="1">Belongs to the sigma-70 factor family. ECF subfamily.</text>
</comment>
<gene>
    <name evidence="7" type="ORF">PAT3040_05204</name>
</gene>
<dbReference type="AlphaFoldDB" id="A0A2R5EUX6"/>
<evidence type="ECO:0000256" key="5">
    <source>
        <dbReference type="ARBA" id="ARBA00023163"/>
    </source>
</evidence>
<proteinExistence type="inferred from homology"/>
<dbReference type="InterPro" id="IPR013324">
    <property type="entry name" value="RNA_pol_sigma_r3/r4-like"/>
</dbReference>
<name>A0A2R5EUX6_9BACL</name>
<dbReference type="PANTHER" id="PTHR43133">
    <property type="entry name" value="RNA POLYMERASE ECF-TYPE SIGMA FACTO"/>
    <property type="match status" value="1"/>
</dbReference>
<keyword evidence="3" id="KW-0731">Sigma factor</keyword>
<evidence type="ECO:0000256" key="1">
    <source>
        <dbReference type="ARBA" id="ARBA00010641"/>
    </source>
</evidence>
<dbReference type="GO" id="GO:0006352">
    <property type="term" value="P:DNA-templated transcription initiation"/>
    <property type="evidence" value="ECO:0007669"/>
    <property type="project" value="InterPro"/>
</dbReference>
<dbReference type="GO" id="GO:0016987">
    <property type="term" value="F:sigma factor activity"/>
    <property type="evidence" value="ECO:0007669"/>
    <property type="project" value="UniProtKB-KW"/>
</dbReference>
<feature type="domain" description="RNA polymerase sigma-70 region 2" evidence="6">
    <location>
        <begin position="27"/>
        <end position="81"/>
    </location>
</feature>
<protein>
    <submittedName>
        <fullName evidence="7">RNA polymerase subunit sigma-70</fullName>
    </submittedName>
</protein>
<sequence length="185" mass="21420">MEDQEIVHLYLQRSQQAPLETKNKYGAYCRAIARSILSNISDVEECENDTYLAAWNAIPPTMPKKFSVFLGRITRNIALDKHGYNTAKKRNREFEVILTELEGCLVSLDTVETEYEAGEIANLINQFLYAIDKQARNLFIRRYWYSDSIADLGMRFNMSSSKVKSILFRTRNKLRAHLDKEGVNL</sequence>
<dbReference type="InterPro" id="IPR039425">
    <property type="entry name" value="RNA_pol_sigma-70-like"/>
</dbReference>
<organism evidence="7 8">
    <name type="scientific">Paenibacillus agaridevorans</name>
    <dbReference type="NCBI Taxonomy" id="171404"/>
    <lineage>
        <taxon>Bacteria</taxon>
        <taxon>Bacillati</taxon>
        <taxon>Bacillota</taxon>
        <taxon>Bacilli</taxon>
        <taxon>Bacillales</taxon>
        <taxon>Paenibacillaceae</taxon>
        <taxon>Paenibacillus</taxon>
    </lineage>
</organism>
<dbReference type="PANTHER" id="PTHR43133:SF8">
    <property type="entry name" value="RNA POLYMERASE SIGMA FACTOR HI_1459-RELATED"/>
    <property type="match status" value="1"/>
</dbReference>
<evidence type="ECO:0000259" key="6">
    <source>
        <dbReference type="Pfam" id="PF04542"/>
    </source>
</evidence>
<evidence type="ECO:0000256" key="3">
    <source>
        <dbReference type="ARBA" id="ARBA00023082"/>
    </source>
</evidence>
<dbReference type="InterPro" id="IPR007627">
    <property type="entry name" value="RNA_pol_sigma70_r2"/>
</dbReference>
<dbReference type="EMBL" id="BDQX01000325">
    <property type="protein sequence ID" value="GBG10470.1"/>
    <property type="molecule type" value="Genomic_DNA"/>
</dbReference>
<dbReference type="Gene3D" id="1.10.1740.10">
    <property type="match status" value="1"/>
</dbReference>
<dbReference type="SUPFAM" id="SSF88946">
    <property type="entry name" value="Sigma2 domain of RNA polymerase sigma factors"/>
    <property type="match status" value="1"/>
</dbReference>
<keyword evidence="5" id="KW-0804">Transcription</keyword>
<accession>A0A2R5EUX6</accession>
<dbReference type="SUPFAM" id="SSF88659">
    <property type="entry name" value="Sigma3 and sigma4 domains of RNA polymerase sigma factors"/>
    <property type="match status" value="1"/>
</dbReference>
<keyword evidence="8" id="KW-1185">Reference proteome</keyword>
<dbReference type="Pfam" id="PF04542">
    <property type="entry name" value="Sigma70_r2"/>
    <property type="match status" value="1"/>
</dbReference>
<evidence type="ECO:0000313" key="8">
    <source>
        <dbReference type="Proteomes" id="UP000245202"/>
    </source>
</evidence>
<reference evidence="7 8" key="1">
    <citation type="submission" date="2017-08" db="EMBL/GenBank/DDBJ databases">
        <title>Substantial Increase in Enzyme Production by Combined Drug-Resistance Mutations in Paenibacillus agaridevorans.</title>
        <authorList>
            <person name="Tanaka Y."/>
            <person name="Funane K."/>
            <person name="Hosaka T."/>
            <person name="Shiwa Y."/>
            <person name="Fujita N."/>
            <person name="Miyazaki T."/>
            <person name="Yoshikawa H."/>
            <person name="Murakami K."/>
            <person name="Kasahara K."/>
            <person name="Inaoka T."/>
            <person name="Hiraga Y."/>
            <person name="Ochi K."/>
        </authorList>
    </citation>
    <scope>NUCLEOTIDE SEQUENCE [LARGE SCALE GENOMIC DNA]</scope>
    <source>
        <strain evidence="7 8">T-3040</strain>
    </source>
</reference>
<dbReference type="InterPro" id="IPR036388">
    <property type="entry name" value="WH-like_DNA-bd_sf"/>
</dbReference>
<keyword evidence="4" id="KW-0238">DNA-binding</keyword>
<evidence type="ECO:0000256" key="2">
    <source>
        <dbReference type="ARBA" id="ARBA00023015"/>
    </source>
</evidence>
<dbReference type="Proteomes" id="UP000245202">
    <property type="component" value="Unassembled WGS sequence"/>
</dbReference>
<dbReference type="InterPro" id="IPR014284">
    <property type="entry name" value="RNA_pol_sigma-70_dom"/>
</dbReference>
<dbReference type="GO" id="GO:0003677">
    <property type="term" value="F:DNA binding"/>
    <property type="evidence" value="ECO:0007669"/>
    <property type="project" value="UniProtKB-KW"/>
</dbReference>
<evidence type="ECO:0000256" key="4">
    <source>
        <dbReference type="ARBA" id="ARBA00023125"/>
    </source>
</evidence>
<dbReference type="NCBIfam" id="TIGR02937">
    <property type="entry name" value="sigma70-ECF"/>
    <property type="match status" value="1"/>
</dbReference>
<dbReference type="RefSeq" id="WP_108994963.1">
    <property type="nucleotide sequence ID" value="NZ_BDQX01000325.1"/>
</dbReference>
<dbReference type="Gene3D" id="1.10.10.10">
    <property type="entry name" value="Winged helix-like DNA-binding domain superfamily/Winged helix DNA-binding domain"/>
    <property type="match status" value="1"/>
</dbReference>
<evidence type="ECO:0000313" key="7">
    <source>
        <dbReference type="EMBL" id="GBG10470.1"/>
    </source>
</evidence>
<keyword evidence="2" id="KW-0805">Transcription regulation</keyword>